<dbReference type="RefSeq" id="WP_109996983.1">
    <property type="nucleotide sequence ID" value="NZ_CP029619.1"/>
</dbReference>
<dbReference type="EMBL" id="CP029619">
    <property type="protein sequence ID" value="AWN81533.1"/>
    <property type="molecule type" value="Genomic_DNA"/>
</dbReference>
<keyword evidence="1" id="KW-0378">Hydrolase</keyword>
<dbReference type="AlphaFoldDB" id="A0A2Z3L7C7"/>
<reference evidence="3 4" key="1">
    <citation type="submission" date="2018-05" db="EMBL/GenBank/DDBJ databases">
        <title>Candidatus Cardinium hertigii Genome Assembly.</title>
        <authorList>
            <person name="Showmaker K.C."/>
            <person name="Walden K.O."/>
            <person name="Fields C.J."/>
            <person name="Lambert K.N."/>
            <person name="Hudson M.E."/>
        </authorList>
    </citation>
    <scope>NUCLEOTIDE SEQUENCE [LARGE SCALE GENOMIC DNA]</scope>
    <source>
        <strain evidence="4">cHgTN10</strain>
    </source>
</reference>
<evidence type="ECO:0000313" key="4">
    <source>
        <dbReference type="Proteomes" id="UP000245872"/>
    </source>
</evidence>
<dbReference type="InterPro" id="IPR015797">
    <property type="entry name" value="NUDIX_hydrolase-like_dom_sf"/>
</dbReference>
<dbReference type="GO" id="GO:0004452">
    <property type="term" value="F:isopentenyl-diphosphate delta-isomerase activity"/>
    <property type="evidence" value="ECO:0007669"/>
    <property type="project" value="UniProtKB-EC"/>
</dbReference>
<gene>
    <name evidence="3" type="primary">idi</name>
    <name evidence="3" type="ORF">DK880_00199</name>
</gene>
<evidence type="ECO:0000259" key="2">
    <source>
        <dbReference type="PROSITE" id="PS51462"/>
    </source>
</evidence>
<dbReference type="InterPro" id="IPR020084">
    <property type="entry name" value="NUDIX_hydrolase_CS"/>
</dbReference>
<protein>
    <submittedName>
        <fullName evidence="3">Isopentenyl-diphosphate Delta-isomerase</fullName>
        <ecNumber evidence="3">5.3.3.2</ecNumber>
    </submittedName>
</protein>
<name>A0A2Z3L7C7_9BACT</name>
<dbReference type="Proteomes" id="UP000245872">
    <property type="component" value="Chromosome"/>
</dbReference>
<dbReference type="InterPro" id="IPR000086">
    <property type="entry name" value="NUDIX_hydrolase_dom"/>
</dbReference>
<dbReference type="GO" id="GO:0005737">
    <property type="term" value="C:cytoplasm"/>
    <property type="evidence" value="ECO:0007669"/>
    <property type="project" value="TreeGrafter"/>
</dbReference>
<sequence>MLCSTSKEDRIDVLDEQGIKTGEVLSRKEIHQLGKIHRTVHLYLFENESKKLLLQRRASNLDHYPGMFSISVTGHVDAGEDSMQAVKRELQEELRIDPLLVKIDFLSSIRQDVVVTPTYIDRQFNDVYIGWADFKMEDIRFNPIEVTEVKLVPFSEFKDMVFNKKENFTLYEKECEQLLLFLKNTLNNNLA</sequence>
<dbReference type="Gene3D" id="3.90.79.10">
    <property type="entry name" value="Nucleoside Triphosphate Pyrophosphohydrolase"/>
    <property type="match status" value="1"/>
</dbReference>
<organism evidence="3 4">
    <name type="scientific">Candidatus Cardinium hertigii</name>
    <dbReference type="NCBI Taxonomy" id="247481"/>
    <lineage>
        <taxon>Bacteria</taxon>
        <taxon>Pseudomonadati</taxon>
        <taxon>Bacteroidota</taxon>
        <taxon>Cytophagia</taxon>
        <taxon>Cytophagales</taxon>
        <taxon>Amoebophilaceae</taxon>
        <taxon>Candidatus Cardinium</taxon>
    </lineage>
</organism>
<dbReference type="Pfam" id="PF00293">
    <property type="entry name" value="NUDIX"/>
    <property type="match status" value="1"/>
</dbReference>
<feature type="domain" description="Nudix hydrolase" evidence="2">
    <location>
        <begin position="35"/>
        <end position="174"/>
    </location>
</feature>
<dbReference type="PANTHER" id="PTHR10885">
    <property type="entry name" value="ISOPENTENYL-DIPHOSPHATE DELTA-ISOMERASE"/>
    <property type="match status" value="1"/>
</dbReference>
<proteinExistence type="predicted"/>
<dbReference type="OrthoDB" id="9786032at2"/>
<dbReference type="CDD" id="cd04692">
    <property type="entry name" value="NUDIX_Hydrolase"/>
    <property type="match status" value="1"/>
</dbReference>
<dbReference type="SUPFAM" id="SSF55811">
    <property type="entry name" value="Nudix"/>
    <property type="match status" value="1"/>
</dbReference>
<dbReference type="PROSITE" id="PS51462">
    <property type="entry name" value="NUDIX"/>
    <property type="match status" value="1"/>
</dbReference>
<accession>A0A2Z3L7C7</accession>
<dbReference type="PROSITE" id="PS00893">
    <property type="entry name" value="NUDIX_BOX"/>
    <property type="match status" value="1"/>
</dbReference>
<evidence type="ECO:0000313" key="3">
    <source>
        <dbReference type="EMBL" id="AWN81533.1"/>
    </source>
</evidence>
<evidence type="ECO:0000256" key="1">
    <source>
        <dbReference type="ARBA" id="ARBA00022801"/>
    </source>
</evidence>
<keyword evidence="4" id="KW-1185">Reference proteome</keyword>
<dbReference type="GO" id="GO:0009240">
    <property type="term" value="P:isopentenyl diphosphate biosynthetic process"/>
    <property type="evidence" value="ECO:0007669"/>
    <property type="project" value="TreeGrafter"/>
</dbReference>
<keyword evidence="3" id="KW-0413">Isomerase</keyword>
<dbReference type="PANTHER" id="PTHR10885:SF20">
    <property type="entry name" value="NUDIX HYDROLASE DOMAIN-CONTAINING PROTEIN"/>
    <property type="match status" value="1"/>
</dbReference>
<dbReference type="GO" id="GO:0016787">
    <property type="term" value="F:hydrolase activity"/>
    <property type="evidence" value="ECO:0007669"/>
    <property type="project" value="UniProtKB-KW"/>
</dbReference>
<dbReference type="KEGG" id="cher:DK880_00199"/>
<dbReference type="EC" id="5.3.3.2" evidence="3"/>